<organism evidence="2 3">
    <name type="scientific">Streptomyces triculaminicus</name>
    <dbReference type="NCBI Taxonomy" id="2816232"/>
    <lineage>
        <taxon>Bacteria</taxon>
        <taxon>Bacillati</taxon>
        <taxon>Actinomycetota</taxon>
        <taxon>Actinomycetes</taxon>
        <taxon>Kitasatosporales</taxon>
        <taxon>Streptomycetaceae</taxon>
        <taxon>Streptomyces</taxon>
    </lineage>
</organism>
<gene>
    <name evidence="2" type="ORF">J1792_09635</name>
</gene>
<feature type="compositionally biased region" description="Basic residues" evidence="1">
    <location>
        <begin position="338"/>
        <end position="352"/>
    </location>
</feature>
<reference evidence="2" key="1">
    <citation type="submission" date="2021-03" db="EMBL/GenBank/DDBJ databases">
        <title>Streptomyces strains.</title>
        <authorList>
            <person name="Lund M.B."/>
            <person name="Toerring T."/>
        </authorList>
    </citation>
    <scope>NUCLEOTIDE SEQUENCE</scope>
    <source>
        <strain evidence="2">JCM 4242</strain>
    </source>
</reference>
<name>A0A939FM38_9ACTN</name>
<protein>
    <submittedName>
        <fullName evidence="2">Uncharacterized protein</fullName>
    </submittedName>
</protein>
<feature type="compositionally biased region" description="Low complexity" evidence="1">
    <location>
        <begin position="175"/>
        <end position="192"/>
    </location>
</feature>
<dbReference type="AlphaFoldDB" id="A0A939FM38"/>
<accession>A0A939FM38</accession>
<dbReference type="Proteomes" id="UP000664781">
    <property type="component" value="Unassembled WGS sequence"/>
</dbReference>
<comment type="caution">
    <text evidence="2">The sequence shown here is derived from an EMBL/GenBank/DDBJ whole genome shotgun (WGS) entry which is preliminary data.</text>
</comment>
<keyword evidence="3" id="KW-1185">Reference proteome</keyword>
<evidence type="ECO:0000256" key="1">
    <source>
        <dbReference type="SAM" id="MobiDB-lite"/>
    </source>
</evidence>
<feature type="compositionally biased region" description="Low complexity" evidence="1">
    <location>
        <begin position="295"/>
        <end position="314"/>
    </location>
</feature>
<dbReference type="EMBL" id="JAFMOF010000001">
    <property type="protein sequence ID" value="MBO0653043.1"/>
    <property type="molecule type" value="Genomic_DNA"/>
</dbReference>
<dbReference type="RefSeq" id="WP_207247016.1">
    <property type="nucleotide sequence ID" value="NZ_JAFMOF010000001.1"/>
</dbReference>
<feature type="compositionally biased region" description="Low complexity" evidence="1">
    <location>
        <begin position="366"/>
        <end position="398"/>
    </location>
</feature>
<feature type="compositionally biased region" description="Basic residues" evidence="1">
    <location>
        <begin position="217"/>
        <end position="232"/>
    </location>
</feature>
<evidence type="ECO:0000313" key="3">
    <source>
        <dbReference type="Proteomes" id="UP000664781"/>
    </source>
</evidence>
<feature type="region of interest" description="Disordered" evidence="1">
    <location>
        <begin position="496"/>
        <end position="526"/>
    </location>
</feature>
<evidence type="ECO:0000313" key="2">
    <source>
        <dbReference type="EMBL" id="MBO0653043.1"/>
    </source>
</evidence>
<proteinExistence type="predicted"/>
<sequence>MLQPPTPNGNPSTGAGRPAAPSADAAATAFLPPVGDAPTGPPTYGIATYDYAAYDNPAYGDASYGNGGTTAPYGNAPFGATPPADAAATALIPPVAGTGPAGPGGDADATAFLPPVGDTVTPRPFVVPEGRDGRAEENAPATQYLPPVVNEDEVPAPAPRAADAEATTLLPSLNTPPAGLGGDAAATTLLPPVGGPAPVTRPRPRSSRPSAVPGAATRRRPPSSARRRHRPAHASGGGVPGVGSPFGVISQSGERPPPAEFDTLFRAAAPTQQLPPVPAATPGPATSRRLPKPPRSSAAPAPAPHGAQSPAGSARAPRVSFRSWRSAAPAEEVARHADRGRRRGLRGRRPRRGGAAQRRGDDEPQKAAVASPAPSAPATEATTPAPTPSKPAKSADPAVESQAKALDALLKDSNKSRDAVVKAVDSIKVCKDLDKSESALKAAAKERNELLKRLDKTPTDKLPNHDDLTNQLKKAWKSSATADARYADWSDQVEGKKGCVKGHARPTRDSAAGDKASSDATTAKKKAADLWNPIARAYGLTTHEWSQL</sequence>
<feature type="compositionally biased region" description="Low complexity" evidence="1">
    <location>
        <begin position="207"/>
        <end position="216"/>
    </location>
</feature>
<feature type="compositionally biased region" description="Low complexity" evidence="1">
    <location>
        <begin position="15"/>
        <end position="33"/>
    </location>
</feature>
<feature type="region of interest" description="Disordered" evidence="1">
    <location>
        <begin position="95"/>
        <end position="401"/>
    </location>
</feature>
<feature type="region of interest" description="Disordered" evidence="1">
    <location>
        <begin position="1"/>
        <end position="47"/>
    </location>
</feature>